<evidence type="ECO:0000256" key="6">
    <source>
        <dbReference type="ARBA" id="ARBA00023098"/>
    </source>
</evidence>
<accession>A0A812D9L0</accession>
<organism evidence="14 15">
    <name type="scientific">Acanthosepion pharaonis</name>
    <name type="common">Pharaoh cuttlefish</name>
    <name type="synonym">Sepia pharaonis</name>
    <dbReference type="NCBI Taxonomy" id="158019"/>
    <lineage>
        <taxon>Eukaryota</taxon>
        <taxon>Metazoa</taxon>
        <taxon>Spiralia</taxon>
        <taxon>Lophotrochozoa</taxon>
        <taxon>Mollusca</taxon>
        <taxon>Cephalopoda</taxon>
        <taxon>Coleoidea</taxon>
        <taxon>Decapodiformes</taxon>
        <taxon>Sepiida</taxon>
        <taxon>Sepiina</taxon>
        <taxon>Sepiidae</taxon>
        <taxon>Acanthosepion</taxon>
    </lineage>
</organism>
<keyword evidence="15" id="KW-1185">Reference proteome</keyword>
<evidence type="ECO:0000256" key="3">
    <source>
        <dbReference type="ARBA" id="ARBA00005254"/>
    </source>
</evidence>
<evidence type="ECO:0000313" key="14">
    <source>
        <dbReference type="EMBL" id="CAE1289569.1"/>
    </source>
</evidence>
<dbReference type="Gene3D" id="3.90.226.10">
    <property type="entry name" value="2-enoyl-CoA Hydratase, Chain A, domain 1"/>
    <property type="match status" value="1"/>
</dbReference>
<dbReference type="InterPro" id="IPR018376">
    <property type="entry name" value="Enoyl-CoA_hyd/isom_CS"/>
</dbReference>
<proteinExistence type="inferred from homology"/>
<evidence type="ECO:0000256" key="2">
    <source>
        <dbReference type="ARBA" id="ARBA00005005"/>
    </source>
</evidence>
<dbReference type="SUPFAM" id="SSF52096">
    <property type="entry name" value="ClpP/crotonase"/>
    <property type="match status" value="1"/>
</dbReference>
<dbReference type="UniPathway" id="UPA00659"/>
<dbReference type="InterPro" id="IPR029045">
    <property type="entry name" value="ClpP/crotonase-like_dom_sf"/>
</dbReference>
<dbReference type="OrthoDB" id="14970at2759"/>
<dbReference type="InterPro" id="IPR045002">
    <property type="entry name" value="Ech1-like"/>
</dbReference>
<sequence length="303" mass="33502">MLIGKVTNLLSGAVISPIFRQIGIRLMSSQLVDGYNYETLKVIRPREYVLQVELDRPDKRNALSTTMWKEFVTCFQQISEDKDCRAVVISGSGKVFTAGIDLQCLAEIAMQTAELDAGRKAMTIRKVILAFQESFTVFEKCPKPVIAAVHGGCIGAGIDLITACDMRFCSKDAWFQIKEVDIGIAADVGTLQRLPKIIGNDSLARELAYTARPFYADEAKEIGLVSRVFPDKETMINGTLDIASLIASKSPIAVQGTKVNLIYSRDHSVPESLQYIANWNQVMLQSEDIVKAMTEKPPVFSKL</sequence>
<dbReference type="GO" id="GO:0006635">
    <property type="term" value="P:fatty acid beta-oxidation"/>
    <property type="evidence" value="ECO:0007669"/>
    <property type="project" value="UniProtKB-UniPathway"/>
</dbReference>
<comment type="similarity">
    <text evidence="3 13">Belongs to the enoyl-CoA hydratase/isomerase family.</text>
</comment>
<evidence type="ECO:0000256" key="13">
    <source>
        <dbReference type="RuleBase" id="RU003707"/>
    </source>
</evidence>
<dbReference type="GO" id="GO:0005777">
    <property type="term" value="C:peroxisome"/>
    <property type="evidence" value="ECO:0007669"/>
    <property type="project" value="UniProtKB-SubCell"/>
</dbReference>
<evidence type="ECO:0000313" key="15">
    <source>
        <dbReference type="Proteomes" id="UP000597762"/>
    </source>
</evidence>
<keyword evidence="5" id="KW-0007">Acetylation</keyword>
<dbReference type="GO" id="GO:0051750">
    <property type="term" value="F:delta(3,5)-delta(2,4)-dienoyl-CoA isomerase activity"/>
    <property type="evidence" value="ECO:0007669"/>
    <property type="project" value="TreeGrafter"/>
</dbReference>
<dbReference type="InterPro" id="IPR014748">
    <property type="entry name" value="Enoyl-CoA_hydra_C"/>
</dbReference>
<dbReference type="InterPro" id="IPR001753">
    <property type="entry name" value="Enoyl-CoA_hydra/iso"/>
</dbReference>
<dbReference type="PANTHER" id="PTHR43149:SF1">
    <property type="entry name" value="DELTA(3,5)-DELTA(2,4)-DIENOYL-COA ISOMERASE, MITOCHONDRIAL"/>
    <property type="match status" value="1"/>
</dbReference>
<protein>
    <recommendedName>
        <fullName evidence="12">Delta(3,5)-Delta(2,4)-dienoyl-CoA isomerase, mitochondrial</fullName>
    </recommendedName>
</protein>
<dbReference type="PANTHER" id="PTHR43149">
    <property type="entry name" value="ENOYL-COA HYDRATASE"/>
    <property type="match status" value="1"/>
</dbReference>
<comment type="pathway">
    <text evidence="2">Lipid metabolism; fatty acid beta-oxidation.</text>
</comment>
<evidence type="ECO:0000256" key="9">
    <source>
        <dbReference type="ARBA" id="ARBA00051408"/>
    </source>
</evidence>
<keyword evidence="7" id="KW-0576">Peroxisome</keyword>
<dbReference type="CDD" id="cd06558">
    <property type="entry name" value="crotonase-like"/>
    <property type="match status" value="1"/>
</dbReference>
<comment type="catalytic activity">
    <reaction evidence="10">
        <text>(3E,5Z,8Z,11Z,14Z)-eicosapentaenoyl-CoA = (2E,4E,8Z,11Z,14Z)-eicosapentaenoyl-CoA</text>
        <dbReference type="Rhea" id="RHEA:45224"/>
        <dbReference type="ChEBI" id="CHEBI:85090"/>
        <dbReference type="ChEBI" id="CHEBI:85091"/>
    </reaction>
</comment>
<comment type="subcellular location">
    <subcellularLocation>
        <location evidence="1">Peroxisome</location>
    </subcellularLocation>
</comment>
<dbReference type="GO" id="GO:0005739">
    <property type="term" value="C:mitochondrion"/>
    <property type="evidence" value="ECO:0007669"/>
    <property type="project" value="TreeGrafter"/>
</dbReference>
<dbReference type="Gene3D" id="1.10.12.10">
    <property type="entry name" value="Lyase 2-enoyl-coa Hydratase, Chain A, domain 2"/>
    <property type="match status" value="1"/>
</dbReference>
<dbReference type="AlphaFoldDB" id="A0A812D9L0"/>
<keyword evidence="8 14" id="KW-0413">Isomerase</keyword>
<evidence type="ECO:0000256" key="1">
    <source>
        <dbReference type="ARBA" id="ARBA00004275"/>
    </source>
</evidence>
<reference evidence="14" key="1">
    <citation type="submission" date="2021-01" db="EMBL/GenBank/DDBJ databases">
        <authorList>
            <person name="Li R."/>
            <person name="Bekaert M."/>
        </authorList>
    </citation>
    <scope>NUCLEOTIDE SEQUENCE</scope>
    <source>
        <strain evidence="14">Farmed</strain>
    </source>
</reference>
<dbReference type="Proteomes" id="UP000597762">
    <property type="component" value="Unassembled WGS sequence"/>
</dbReference>
<evidence type="ECO:0000256" key="12">
    <source>
        <dbReference type="ARBA" id="ARBA00071021"/>
    </source>
</evidence>
<evidence type="ECO:0000256" key="7">
    <source>
        <dbReference type="ARBA" id="ARBA00023140"/>
    </source>
</evidence>
<evidence type="ECO:0000256" key="4">
    <source>
        <dbReference type="ARBA" id="ARBA00022832"/>
    </source>
</evidence>
<evidence type="ECO:0000256" key="10">
    <source>
        <dbReference type="ARBA" id="ARBA00052809"/>
    </source>
</evidence>
<comment type="function">
    <text evidence="11">Isomerization of 3-trans,5-cis-dienoyl-CoA to 2-trans,4-trans-dienoyl-CoA.</text>
</comment>
<evidence type="ECO:0000256" key="8">
    <source>
        <dbReference type="ARBA" id="ARBA00023235"/>
    </source>
</evidence>
<comment type="caution">
    <text evidence="14">The sequence shown here is derived from an EMBL/GenBank/DDBJ whole genome shotgun (WGS) entry which is preliminary data.</text>
</comment>
<dbReference type="FunFam" id="1.10.12.10:FF:000004">
    <property type="entry name" value="Delta3,5-delta2,4-dienoyl-CoA isomerase"/>
    <property type="match status" value="1"/>
</dbReference>
<keyword evidence="4" id="KW-0276">Fatty acid metabolism</keyword>
<gene>
    <name evidence="14" type="ORF">SPHA_47705</name>
</gene>
<dbReference type="FunFam" id="3.90.226.10:FF:000024">
    <property type="entry name" value="Delta3,5-delta2,4-dienoyl-CoA isomerase"/>
    <property type="match status" value="1"/>
</dbReference>
<name>A0A812D9L0_ACAPH</name>
<evidence type="ECO:0000256" key="11">
    <source>
        <dbReference type="ARBA" id="ARBA00055786"/>
    </source>
</evidence>
<evidence type="ECO:0000256" key="5">
    <source>
        <dbReference type="ARBA" id="ARBA00022990"/>
    </source>
</evidence>
<dbReference type="PROSITE" id="PS00166">
    <property type="entry name" value="ENOYL_COA_HYDRATASE"/>
    <property type="match status" value="1"/>
</dbReference>
<dbReference type="EMBL" id="CAHIKZ030002611">
    <property type="protein sequence ID" value="CAE1289569.1"/>
    <property type="molecule type" value="Genomic_DNA"/>
</dbReference>
<comment type="catalytic activity">
    <reaction evidence="9">
        <text>(3E,5Z)-octadienoyl-CoA = (2E,4E)-octadienoyl-CoA</text>
        <dbReference type="Rhea" id="RHEA:45244"/>
        <dbReference type="ChEBI" id="CHEBI:62243"/>
        <dbReference type="ChEBI" id="CHEBI:85108"/>
    </reaction>
</comment>
<dbReference type="Pfam" id="PF00378">
    <property type="entry name" value="ECH_1"/>
    <property type="match status" value="1"/>
</dbReference>
<dbReference type="NCBIfam" id="NF004794">
    <property type="entry name" value="PRK06142.1"/>
    <property type="match status" value="1"/>
</dbReference>
<keyword evidence="6" id="KW-0443">Lipid metabolism</keyword>